<evidence type="ECO:0000259" key="8">
    <source>
        <dbReference type="Pfam" id="PF18565"/>
    </source>
</evidence>
<protein>
    <submittedName>
        <fullName evidence="9">Beta-galactosidase</fullName>
        <ecNumber evidence="9">3.2.1.23</ecNumber>
    </submittedName>
</protein>
<dbReference type="EMBL" id="JAASQR010000004">
    <property type="protein sequence ID" value="NIJ17763.1"/>
    <property type="molecule type" value="Genomic_DNA"/>
</dbReference>
<comment type="caution">
    <text evidence="9">The sequence shown here is derived from an EMBL/GenBank/DDBJ whole genome shotgun (WGS) entry which is preliminary data.</text>
</comment>
<keyword evidence="2 9" id="KW-0378">Hydrolase</keyword>
<dbReference type="InterPro" id="IPR017853">
    <property type="entry name" value="GH"/>
</dbReference>
<evidence type="ECO:0000313" key="10">
    <source>
        <dbReference type="Proteomes" id="UP000576821"/>
    </source>
</evidence>
<evidence type="ECO:0000256" key="1">
    <source>
        <dbReference type="ARBA" id="ARBA00007401"/>
    </source>
</evidence>
<reference evidence="9 10" key="1">
    <citation type="submission" date="2020-03" db="EMBL/GenBank/DDBJ databases">
        <title>Genomic Encyclopedia of Type Strains, Phase IV (KMG-IV): sequencing the most valuable type-strain genomes for metagenomic binning, comparative biology and taxonomic classification.</title>
        <authorList>
            <person name="Goeker M."/>
        </authorList>
    </citation>
    <scope>NUCLEOTIDE SEQUENCE [LARGE SCALE GENOMIC DNA]</scope>
    <source>
        <strain evidence="9 10">DSM 21299</strain>
    </source>
</reference>
<evidence type="ECO:0000256" key="2">
    <source>
        <dbReference type="ARBA" id="ARBA00022801"/>
    </source>
</evidence>
<dbReference type="PROSITE" id="PS51318">
    <property type="entry name" value="TAT"/>
    <property type="match status" value="1"/>
</dbReference>
<dbReference type="SUPFAM" id="SSF49785">
    <property type="entry name" value="Galactose-binding domain-like"/>
    <property type="match status" value="1"/>
</dbReference>
<dbReference type="InterPro" id="IPR006103">
    <property type="entry name" value="Glyco_hydro_2_cat"/>
</dbReference>
<proteinExistence type="inferred from homology"/>
<feature type="domain" description="Glycoside hydrolase family 2 immunoglobulin-like beta-sandwich" evidence="5">
    <location>
        <begin position="232"/>
        <end position="337"/>
    </location>
</feature>
<dbReference type="NCBIfam" id="NF041462">
    <property type="entry name" value="GalA"/>
    <property type="match status" value="1"/>
</dbReference>
<dbReference type="InterPro" id="IPR036156">
    <property type="entry name" value="Beta-gal/glucu_dom_sf"/>
</dbReference>
<sequence>MTDRFAVTRRAFLASVAAAAPVAASLNPSHAFARRVGATSRGAASMGMIPHEGASLNVGWRFHLGDITPPPIKLHSIAYVAAKAGGARGAAAINFDDEAWQTVDLPHDWAIETPPNKSENAAQGYRKRGYGWYRRDITLDPALQGRYLEIQFGAISTNASVWFNGTPVAHNWSGYSGFTIDISAMASFDGKPNILAVRVDADSAEGWWYEGAGIYRDVWLVDRAPVGIVTDGVHADPRIDDDGSWRVPVTATVYSIEKAGADIAIVADLIGPDGSVVASAQEKGQAAPLEQATVTTEMRGVRPQLWSIETPTLYTVRTRLLRDGKVVDERTTPCGFRTIRFDAEKGFFLNGVPTKIKGVCLHQDHAGVGVAVPPAIVEWRVRQMKAMGCNAIRCSHGAPDVALLDVCDRLGMLVMDENRNFNISPDYIEQLQWLVRRDRNRPSIILWSIFNEEPLQGSRIGYEMVRRATAVVKALDDSRPVTAAMNAGMFTPVNVSQAVDVVGFNYQHQTYDRFHAANPTIPMMSSEDTSGFMTRGEWTTDKSKNIRASDDSEHAGWGLSQRASWQTIDSRPFMAGGFVWTGFDYHGEPTPHVWPTNSSYFGILDLCGFPKAAFFIRRALWDKAQAHLDILPHWNWAGREGQKIPVMLATNLDQVELRCNGKLVGEGKPDPYEMISFDVPYSPGVLEARGWRDGKVVATTRVETTGVPVKLRLRTDRDEMAGDGVDAQPITIEALDAKGRAVPLADLDVTLAITGGRIIGVGNGDPTSLASSKGHQVKLFNGLAQVIVQTNRDGAGQLSLRATASGVGGAATAIKVRPASIRHVLPPSLRQNVAGWRQSPVVKDRPTALPDLADNDMNSWSPVIAGEAPAVVTEAGFTMLMTRVPLTAAMTKSGGLLKFAQISGKGDIVVDGVIVARKADAAPAPMEVKIAPGRSEIVVGTILAAPAGSAVGLSGPVFLETGQ</sequence>
<keyword evidence="4" id="KW-0732">Signal</keyword>
<gene>
    <name evidence="9" type="ORF">FHS54_002763</name>
</gene>
<evidence type="ECO:0000259" key="5">
    <source>
        <dbReference type="Pfam" id="PF00703"/>
    </source>
</evidence>
<evidence type="ECO:0000256" key="4">
    <source>
        <dbReference type="SAM" id="SignalP"/>
    </source>
</evidence>
<feature type="domain" description="DUF4982" evidence="7">
    <location>
        <begin position="641"/>
        <end position="698"/>
    </location>
</feature>
<dbReference type="PROSITE" id="PS00608">
    <property type="entry name" value="GLYCOSYL_HYDROL_F2_2"/>
    <property type="match status" value="1"/>
</dbReference>
<dbReference type="Proteomes" id="UP000576821">
    <property type="component" value="Unassembled WGS sequence"/>
</dbReference>
<keyword evidence="10" id="KW-1185">Reference proteome</keyword>
<accession>A0A846M8H6</accession>
<dbReference type="InterPro" id="IPR051913">
    <property type="entry name" value="GH2_Domain-Containing"/>
</dbReference>
<dbReference type="EC" id="3.2.1.23" evidence="9"/>
<dbReference type="Gene3D" id="2.60.120.260">
    <property type="entry name" value="Galactose-binding domain-like"/>
    <property type="match status" value="1"/>
</dbReference>
<dbReference type="InterPro" id="IPR006311">
    <property type="entry name" value="TAT_signal"/>
</dbReference>
<dbReference type="InterPro" id="IPR013783">
    <property type="entry name" value="Ig-like_fold"/>
</dbReference>
<keyword evidence="3 9" id="KW-0326">Glycosidase</keyword>
<feature type="chain" id="PRO_5032349234" evidence="4">
    <location>
        <begin position="34"/>
        <end position="963"/>
    </location>
</feature>
<dbReference type="InterPro" id="IPR008979">
    <property type="entry name" value="Galactose-bd-like_sf"/>
</dbReference>
<dbReference type="InterPro" id="IPR023232">
    <property type="entry name" value="Glyco_hydro_2_AS"/>
</dbReference>
<dbReference type="PANTHER" id="PTHR42732">
    <property type="entry name" value="BETA-GALACTOSIDASE"/>
    <property type="match status" value="1"/>
</dbReference>
<dbReference type="InterPro" id="IPR006102">
    <property type="entry name" value="Ig-like_GH2"/>
</dbReference>
<dbReference type="PRINTS" id="PR00132">
    <property type="entry name" value="GLHYDRLASE2"/>
</dbReference>
<comment type="similarity">
    <text evidence="1">Belongs to the glycosyl hydrolase 2 family.</text>
</comment>
<dbReference type="Pfam" id="PF00703">
    <property type="entry name" value="Glyco_hydro_2"/>
    <property type="match status" value="1"/>
</dbReference>
<dbReference type="InterPro" id="IPR032311">
    <property type="entry name" value="DUF4982"/>
</dbReference>
<name>A0A846M8H6_9SPHN</name>
<organism evidence="9 10">
    <name type="scientific">Sphingobium vermicomposti</name>
    <dbReference type="NCBI Taxonomy" id="529005"/>
    <lineage>
        <taxon>Bacteria</taxon>
        <taxon>Pseudomonadati</taxon>
        <taxon>Pseudomonadota</taxon>
        <taxon>Alphaproteobacteria</taxon>
        <taxon>Sphingomonadales</taxon>
        <taxon>Sphingomonadaceae</taxon>
        <taxon>Sphingobium</taxon>
    </lineage>
</organism>
<feature type="domain" description="Glycoside hydrolase family 2" evidence="8">
    <location>
        <begin position="711"/>
        <end position="810"/>
    </location>
</feature>
<dbReference type="InterPro" id="IPR040605">
    <property type="entry name" value="Glyco_hydro2_dom5"/>
</dbReference>
<feature type="domain" description="Glycoside hydrolase family 2 catalytic" evidence="6">
    <location>
        <begin position="345"/>
        <end position="519"/>
    </location>
</feature>
<dbReference type="AlphaFoldDB" id="A0A846M8H6"/>
<dbReference type="Pfam" id="PF18565">
    <property type="entry name" value="Glyco_hydro2_C5"/>
    <property type="match status" value="1"/>
</dbReference>
<evidence type="ECO:0000259" key="6">
    <source>
        <dbReference type="Pfam" id="PF02836"/>
    </source>
</evidence>
<dbReference type="GO" id="GO:0004565">
    <property type="term" value="F:beta-galactosidase activity"/>
    <property type="evidence" value="ECO:0007669"/>
    <property type="project" value="UniProtKB-EC"/>
</dbReference>
<dbReference type="SUPFAM" id="SSF49303">
    <property type="entry name" value="beta-Galactosidase/glucuronidase domain"/>
    <property type="match status" value="1"/>
</dbReference>
<dbReference type="Gene3D" id="3.20.20.80">
    <property type="entry name" value="Glycosidases"/>
    <property type="match status" value="1"/>
</dbReference>
<dbReference type="RefSeq" id="WP_167304537.1">
    <property type="nucleotide sequence ID" value="NZ_JAASQR010000004.1"/>
</dbReference>
<dbReference type="Pfam" id="PF02836">
    <property type="entry name" value="Glyco_hydro_2_C"/>
    <property type="match status" value="1"/>
</dbReference>
<evidence type="ECO:0000259" key="7">
    <source>
        <dbReference type="Pfam" id="PF16355"/>
    </source>
</evidence>
<evidence type="ECO:0000313" key="9">
    <source>
        <dbReference type="EMBL" id="NIJ17763.1"/>
    </source>
</evidence>
<dbReference type="InterPro" id="IPR048230">
    <property type="entry name" value="GalA-like"/>
</dbReference>
<dbReference type="PANTHER" id="PTHR42732:SF1">
    <property type="entry name" value="BETA-MANNOSIDASE"/>
    <property type="match status" value="1"/>
</dbReference>
<dbReference type="Gene3D" id="2.60.40.10">
    <property type="entry name" value="Immunoglobulins"/>
    <property type="match status" value="3"/>
</dbReference>
<dbReference type="GO" id="GO:0005975">
    <property type="term" value="P:carbohydrate metabolic process"/>
    <property type="evidence" value="ECO:0007669"/>
    <property type="project" value="InterPro"/>
</dbReference>
<evidence type="ECO:0000256" key="3">
    <source>
        <dbReference type="ARBA" id="ARBA00023295"/>
    </source>
</evidence>
<dbReference type="Pfam" id="PF16355">
    <property type="entry name" value="DUF4982"/>
    <property type="match status" value="1"/>
</dbReference>
<dbReference type="InterPro" id="IPR006101">
    <property type="entry name" value="Glyco_hydro_2"/>
</dbReference>
<feature type="signal peptide" evidence="4">
    <location>
        <begin position="1"/>
        <end position="33"/>
    </location>
</feature>
<dbReference type="SUPFAM" id="SSF51445">
    <property type="entry name" value="(Trans)glycosidases"/>
    <property type="match status" value="1"/>
</dbReference>